<dbReference type="PROSITE" id="PS51885">
    <property type="entry name" value="NEPRILYSIN"/>
    <property type="match status" value="1"/>
</dbReference>
<evidence type="ECO:0000256" key="1">
    <source>
        <dbReference type="ARBA" id="ARBA00001947"/>
    </source>
</evidence>
<dbReference type="GO" id="GO:0005886">
    <property type="term" value="C:plasma membrane"/>
    <property type="evidence" value="ECO:0007669"/>
    <property type="project" value="TreeGrafter"/>
</dbReference>
<dbReference type="EMBL" id="BLJN01000003">
    <property type="protein sequence ID" value="GFE81343.1"/>
    <property type="molecule type" value="Genomic_DNA"/>
</dbReference>
<evidence type="ECO:0000313" key="11">
    <source>
        <dbReference type="EMBL" id="GFE81343.1"/>
    </source>
</evidence>
<evidence type="ECO:0000256" key="5">
    <source>
        <dbReference type="ARBA" id="ARBA00022801"/>
    </source>
</evidence>
<dbReference type="GO" id="GO:0046872">
    <property type="term" value="F:metal ion binding"/>
    <property type="evidence" value="ECO:0007669"/>
    <property type="project" value="UniProtKB-KW"/>
</dbReference>
<comment type="similarity">
    <text evidence="2">Belongs to the peptidase M13 family.</text>
</comment>
<feature type="domain" description="Peptidase M13 N-terminal" evidence="10">
    <location>
        <begin position="54"/>
        <end position="433"/>
    </location>
</feature>
<proteinExistence type="inferred from homology"/>
<dbReference type="InterPro" id="IPR008753">
    <property type="entry name" value="Peptidase_M13_N"/>
</dbReference>
<dbReference type="Pfam" id="PF01431">
    <property type="entry name" value="Peptidase_M13"/>
    <property type="match status" value="1"/>
</dbReference>
<keyword evidence="12" id="KW-1185">Reference proteome</keyword>
<evidence type="ECO:0000256" key="8">
    <source>
        <dbReference type="SAM" id="SignalP"/>
    </source>
</evidence>
<sequence length="689" mass="76491">MIAGMNAKPLLAALSCAVVLAACSSPPTGAPPAASTSTLRSGVYSSNLDKNVRPQDDFYRFVNGHWLANTTIPADRSNYGAFALLEDGAEENLKAILEEAAAANAPVGSDAQKVGDLYASYLDETTIEARGLAPLAAELKRIDALKTKQDVARHIGYSQRISVMHPFAYYVSIDRKNSSQYTGVLAQSGLGMPDRDYYLSGDERLKGIREKYQIYVQDLLAAADTPKAESIAEKIVAMETQLAKSHWTRVQNRDAQKTYNRYEIAALPKLMPGFDWNSFFAGAQIPMDKTQALVVSQPSYFEALGKLIATTPVADWRGYFRYKLLSTYAPDLPGSIAHLHFDFTQRTVSGIEEVKPRWKRAVDTVDGAMGDLVGKMYVDRHFSPDAKRRMDELVGNLLSAYARGIDSLDWMSPATKQKAHAKLERLTTKIGYPSQWRDWSKLEIRRDDLVGNEMRAATVVFDRNLAKLGGPIDRTEWFMTPQTVNAYYNPPTNEIVFPAAILQPPFFNVAADDAINYGAIGAVIGHEISHGFDDQGRRYDGAGNLNDWWAPEDNAEFTARAKQLGAQYSALSPLPGLFVNGDLTMGENIADVAGLAMAYRAWQLSLRGKPAPVIDGYTGEQRFFIGWAQGWARKYRDDELRRRLLTDPHSPSEYRTNNVVANLPEFHAAFAVKPGDKMYKAPADRVRIW</sequence>
<dbReference type="Gene3D" id="1.10.1380.10">
    <property type="entry name" value="Neutral endopeptidase , domain2"/>
    <property type="match status" value="1"/>
</dbReference>
<feature type="signal peptide" evidence="8">
    <location>
        <begin position="1"/>
        <end position="21"/>
    </location>
</feature>
<accession>A0A829YEH5</accession>
<dbReference type="PANTHER" id="PTHR11733">
    <property type="entry name" value="ZINC METALLOPROTEASE FAMILY M13 NEPRILYSIN-RELATED"/>
    <property type="match status" value="1"/>
</dbReference>
<dbReference type="Gene3D" id="3.40.390.10">
    <property type="entry name" value="Collagenase (Catalytic Domain)"/>
    <property type="match status" value="1"/>
</dbReference>
<keyword evidence="7" id="KW-0482">Metalloprotease</keyword>
<keyword evidence="3" id="KW-0645">Protease</keyword>
<evidence type="ECO:0000256" key="2">
    <source>
        <dbReference type="ARBA" id="ARBA00007357"/>
    </source>
</evidence>
<keyword evidence="4" id="KW-0479">Metal-binding</keyword>
<dbReference type="CDD" id="cd08662">
    <property type="entry name" value="M13"/>
    <property type="match status" value="1"/>
</dbReference>
<dbReference type="SUPFAM" id="SSF55486">
    <property type="entry name" value="Metalloproteases ('zincins'), catalytic domain"/>
    <property type="match status" value="1"/>
</dbReference>
<dbReference type="InterPro" id="IPR042089">
    <property type="entry name" value="Peptidase_M13_dom_2"/>
</dbReference>
<evidence type="ECO:0000256" key="7">
    <source>
        <dbReference type="ARBA" id="ARBA00023049"/>
    </source>
</evidence>
<reference evidence="12" key="1">
    <citation type="submission" date="2020-01" db="EMBL/GenBank/DDBJ databases">
        <title>'Steroidobacter agaridevorans' sp. nov., agar-degrading bacteria isolated from rhizosphere soils.</title>
        <authorList>
            <person name="Ikenaga M."/>
            <person name="Kataoka M."/>
            <person name="Murouchi A."/>
            <person name="Katsuragi S."/>
            <person name="Sakai M."/>
        </authorList>
    </citation>
    <scope>NUCLEOTIDE SEQUENCE [LARGE SCALE GENOMIC DNA]</scope>
    <source>
        <strain evidence="12">YU21-B</strain>
    </source>
</reference>
<gene>
    <name evidence="11" type="primary">pepO_1</name>
    <name evidence="11" type="ORF">GCM10011487_33430</name>
</gene>
<evidence type="ECO:0000256" key="3">
    <source>
        <dbReference type="ARBA" id="ARBA00022670"/>
    </source>
</evidence>
<comment type="cofactor">
    <cofactor evidence="1">
        <name>Zn(2+)</name>
        <dbReference type="ChEBI" id="CHEBI:29105"/>
    </cofactor>
</comment>
<dbReference type="InterPro" id="IPR018497">
    <property type="entry name" value="Peptidase_M13_C"/>
</dbReference>
<name>A0A829YEH5_9GAMM</name>
<evidence type="ECO:0000259" key="10">
    <source>
        <dbReference type="Pfam" id="PF05649"/>
    </source>
</evidence>
<keyword evidence="5" id="KW-0378">Hydrolase</keyword>
<feature type="domain" description="Peptidase M13 C-terminal" evidence="9">
    <location>
        <begin position="485"/>
        <end position="686"/>
    </location>
</feature>
<organism evidence="11 12">
    <name type="scientific">Steroidobacter agaridevorans</name>
    <dbReference type="NCBI Taxonomy" id="2695856"/>
    <lineage>
        <taxon>Bacteria</taxon>
        <taxon>Pseudomonadati</taxon>
        <taxon>Pseudomonadota</taxon>
        <taxon>Gammaproteobacteria</taxon>
        <taxon>Steroidobacterales</taxon>
        <taxon>Steroidobacteraceae</taxon>
        <taxon>Steroidobacter</taxon>
    </lineage>
</organism>
<protein>
    <submittedName>
        <fullName evidence="11">Peptidase M13</fullName>
    </submittedName>
</protein>
<keyword evidence="6" id="KW-0862">Zinc</keyword>
<dbReference type="Pfam" id="PF05649">
    <property type="entry name" value="Peptidase_M13_N"/>
    <property type="match status" value="1"/>
</dbReference>
<evidence type="ECO:0000256" key="6">
    <source>
        <dbReference type="ARBA" id="ARBA00022833"/>
    </source>
</evidence>
<evidence type="ECO:0000313" key="12">
    <source>
        <dbReference type="Proteomes" id="UP000445000"/>
    </source>
</evidence>
<dbReference type="AlphaFoldDB" id="A0A829YEH5"/>
<evidence type="ECO:0000259" key="9">
    <source>
        <dbReference type="Pfam" id="PF01431"/>
    </source>
</evidence>
<dbReference type="PRINTS" id="PR00786">
    <property type="entry name" value="NEPRILYSIN"/>
</dbReference>
<dbReference type="InterPro" id="IPR000718">
    <property type="entry name" value="Peptidase_M13"/>
</dbReference>
<feature type="chain" id="PRO_5032945045" evidence="8">
    <location>
        <begin position="22"/>
        <end position="689"/>
    </location>
</feature>
<comment type="caution">
    <text evidence="11">The sequence shown here is derived from an EMBL/GenBank/DDBJ whole genome shotgun (WGS) entry which is preliminary data.</text>
</comment>
<dbReference type="PANTHER" id="PTHR11733:SF167">
    <property type="entry name" value="FI17812P1-RELATED"/>
    <property type="match status" value="1"/>
</dbReference>
<evidence type="ECO:0000256" key="4">
    <source>
        <dbReference type="ARBA" id="ARBA00022723"/>
    </source>
</evidence>
<keyword evidence="8" id="KW-0732">Signal</keyword>
<dbReference type="GO" id="GO:0004222">
    <property type="term" value="F:metalloendopeptidase activity"/>
    <property type="evidence" value="ECO:0007669"/>
    <property type="project" value="InterPro"/>
</dbReference>
<dbReference type="GO" id="GO:0016485">
    <property type="term" value="P:protein processing"/>
    <property type="evidence" value="ECO:0007669"/>
    <property type="project" value="TreeGrafter"/>
</dbReference>
<dbReference type="InterPro" id="IPR024079">
    <property type="entry name" value="MetalloPept_cat_dom_sf"/>
</dbReference>
<dbReference type="Proteomes" id="UP000445000">
    <property type="component" value="Unassembled WGS sequence"/>
</dbReference>